<protein>
    <recommendedName>
        <fullName evidence="3">Reverse transcriptase domain-containing protein</fullName>
    </recommendedName>
</protein>
<dbReference type="PANTHER" id="PTHR33395:SF22">
    <property type="entry name" value="REVERSE TRANSCRIPTASE DOMAIN-CONTAINING PROTEIN"/>
    <property type="match status" value="1"/>
</dbReference>
<keyword evidence="2" id="KW-1185">Reference proteome</keyword>
<evidence type="ECO:0000313" key="1">
    <source>
        <dbReference type="EMBL" id="CAL4060728.1"/>
    </source>
</evidence>
<organism evidence="1 2">
    <name type="scientific">Meganyctiphanes norvegica</name>
    <name type="common">Northern krill</name>
    <name type="synonym">Thysanopoda norvegica</name>
    <dbReference type="NCBI Taxonomy" id="48144"/>
    <lineage>
        <taxon>Eukaryota</taxon>
        <taxon>Metazoa</taxon>
        <taxon>Ecdysozoa</taxon>
        <taxon>Arthropoda</taxon>
        <taxon>Crustacea</taxon>
        <taxon>Multicrustacea</taxon>
        <taxon>Malacostraca</taxon>
        <taxon>Eumalacostraca</taxon>
        <taxon>Eucarida</taxon>
        <taxon>Euphausiacea</taxon>
        <taxon>Euphausiidae</taxon>
        <taxon>Meganyctiphanes</taxon>
    </lineage>
</organism>
<reference evidence="1 2" key="1">
    <citation type="submission" date="2024-05" db="EMBL/GenBank/DDBJ databases">
        <authorList>
            <person name="Wallberg A."/>
        </authorList>
    </citation>
    <scope>NUCLEOTIDE SEQUENCE [LARGE SCALE GENOMIC DNA]</scope>
</reference>
<dbReference type="EMBL" id="CAXKWB010000407">
    <property type="protein sequence ID" value="CAL4060728.1"/>
    <property type="molecule type" value="Genomic_DNA"/>
</dbReference>
<sequence length="284" mass="33356">MSIPKDYNEPWMNWKLMRLWKMKYFAWKRFTESKSYLRYREYKKETDMLKKESRKAKRAHEKKLAKDIRHNMRAFFRYVNSKLTVRPEIVEMQNEIGELVDNDKDICDILGRYFNSVYTAQSSGEMPDMETLCEREINEIEVTQEDVQIRLEKLSVTKSCGPDNIHPLVLQKTVSATCVSLKLIFNRSLGNGECPDDWRSANVTPIHKKGDRTNPSNYRPVSLTSQVCKVLESIVRKQILGHLAENNILRDEQHGFREGRSCLTNLLETIEQWTEIIDEGDVLM</sequence>
<name>A0AAV2PLZ7_MEGNR</name>
<evidence type="ECO:0008006" key="3">
    <source>
        <dbReference type="Google" id="ProtNLM"/>
    </source>
</evidence>
<dbReference type="Proteomes" id="UP001497623">
    <property type="component" value="Unassembled WGS sequence"/>
</dbReference>
<gene>
    <name evidence="1" type="ORF">MNOR_LOCUS1529</name>
</gene>
<evidence type="ECO:0000313" key="2">
    <source>
        <dbReference type="Proteomes" id="UP001497623"/>
    </source>
</evidence>
<comment type="caution">
    <text evidence="1">The sequence shown here is derived from an EMBL/GenBank/DDBJ whole genome shotgun (WGS) entry which is preliminary data.</text>
</comment>
<dbReference type="PANTHER" id="PTHR33395">
    <property type="entry name" value="TRANSCRIPTASE, PUTATIVE-RELATED-RELATED"/>
    <property type="match status" value="1"/>
</dbReference>
<proteinExistence type="predicted"/>
<dbReference type="AlphaFoldDB" id="A0AAV2PLZ7"/>
<accession>A0AAV2PLZ7</accession>